<organism evidence="1 2">
    <name type="scientific">Phaedon cochleariae</name>
    <name type="common">Mustard beetle</name>
    <dbReference type="NCBI Taxonomy" id="80249"/>
    <lineage>
        <taxon>Eukaryota</taxon>
        <taxon>Metazoa</taxon>
        <taxon>Ecdysozoa</taxon>
        <taxon>Arthropoda</taxon>
        <taxon>Hexapoda</taxon>
        <taxon>Insecta</taxon>
        <taxon>Pterygota</taxon>
        <taxon>Neoptera</taxon>
        <taxon>Endopterygota</taxon>
        <taxon>Coleoptera</taxon>
        <taxon>Polyphaga</taxon>
        <taxon>Cucujiformia</taxon>
        <taxon>Chrysomeloidea</taxon>
        <taxon>Chrysomelidae</taxon>
        <taxon>Chrysomelinae</taxon>
        <taxon>Chrysomelini</taxon>
        <taxon>Phaedon</taxon>
    </lineage>
</organism>
<evidence type="ECO:0008006" key="3">
    <source>
        <dbReference type="Google" id="ProtNLM"/>
    </source>
</evidence>
<keyword evidence="2" id="KW-1185">Reference proteome</keyword>
<name>A0A9P0DJ42_PHACE</name>
<proteinExistence type="predicted"/>
<dbReference type="Proteomes" id="UP001153737">
    <property type="component" value="Chromosome 13"/>
</dbReference>
<dbReference type="EMBL" id="OU896719">
    <property type="protein sequence ID" value="CAH1119905.1"/>
    <property type="molecule type" value="Genomic_DNA"/>
</dbReference>
<dbReference type="InterPro" id="IPR013083">
    <property type="entry name" value="Znf_RING/FYVE/PHD"/>
</dbReference>
<protein>
    <recommendedName>
        <fullName evidence="3">RING-type E3 ubiquitin transferase</fullName>
    </recommendedName>
</protein>
<evidence type="ECO:0000313" key="1">
    <source>
        <dbReference type="EMBL" id="CAH1119905.1"/>
    </source>
</evidence>
<dbReference type="OrthoDB" id="69711at2759"/>
<dbReference type="InterPro" id="IPR052088">
    <property type="entry name" value="E3_ubiquitin-ligase_SINA"/>
</dbReference>
<gene>
    <name evidence="1" type="ORF">PHAECO_LOCUS3525</name>
</gene>
<reference evidence="1" key="1">
    <citation type="submission" date="2022-01" db="EMBL/GenBank/DDBJ databases">
        <authorList>
            <person name="King R."/>
        </authorList>
    </citation>
    <scope>NUCLEOTIDE SEQUENCE</scope>
</reference>
<dbReference type="Gene3D" id="3.30.40.10">
    <property type="entry name" value="Zinc/RING finger domain, C3HC4 (zinc finger)"/>
    <property type="match status" value="1"/>
</dbReference>
<accession>A0A9P0DJ42</accession>
<dbReference type="SUPFAM" id="SSF49599">
    <property type="entry name" value="TRAF domain-like"/>
    <property type="match status" value="1"/>
</dbReference>
<dbReference type="PANTHER" id="PTHR10315">
    <property type="entry name" value="E3 UBIQUITIN PROTEIN LIGASE SIAH"/>
    <property type="match status" value="1"/>
</dbReference>
<dbReference type="GO" id="GO:0005737">
    <property type="term" value="C:cytoplasm"/>
    <property type="evidence" value="ECO:0007669"/>
    <property type="project" value="TreeGrafter"/>
</dbReference>
<dbReference type="GO" id="GO:0061630">
    <property type="term" value="F:ubiquitin protein ligase activity"/>
    <property type="evidence" value="ECO:0007669"/>
    <property type="project" value="TreeGrafter"/>
</dbReference>
<dbReference type="PANTHER" id="PTHR10315:SF117">
    <property type="entry name" value="RING-TYPE E3 UBIQUITIN TRANSFERASE"/>
    <property type="match status" value="1"/>
</dbReference>
<reference evidence="1" key="2">
    <citation type="submission" date="2022-10" db="EMBL/GenBank/DDBJ databases">
        <authorList>
            <consortium name="ENA_rothamsted_submissions"/>
            <consortium name="culmorum"/>
            <person name="King R."/>
        </authorList>
    </citation>
    <scope>NUCLEOTIDE SEQUENCE</scope>
</reference>
<sequence length="262" mass="29926">MAGSYVSPFSSYDNVGDSENLHKKLLDFRCSICNKHLSVPPIDHLKNEGMRCGRCSYIPLELAERASIFERTAAEMSFPCSFKNCHEILRWGEVHMHEIICPKRDFECPFLCDKLNKSDEMLNHFMTEHHEKKLGSQWKIQVRTEDFSVFFFEHEGDLYVVRCFTSKQKAAFDVFTYATPMNSPMFELAITSSDAATATIMDQNVSCIRTFPTCWKCFMRSCQNKYHVGDLGGSGTNVANSFLRRMLGSAGRLSCELDIRVG</sequence>
<dbReference type="AlphaFoldDB" id="A0A9P0DJ42"/>
<evidence type="ECO:0000313" key="2">
    <source>
        <dbReference type="Proteomes" id="UP001153737"/>
    </source>
</evidence>